<sequence length="58" mass="6306">MRDHELAISQLAIAAQIAEHNAPINVSEGDLVQAGLEYQVAADCRAAIEVLEHQEPQQ</sequence>
<name>A0ABY6ZW81_9PSED</name>
<accession>A0ABY6ZW81</accession>
<dbReference type="Proteomes" id="UP001163624">
    <property type="component" value="Chromosome"/>
</dbReference>
<evidence type="ECO:0000313" key="2">
    <source>
        <dbReference type="Proteomes" id="UP001163624"/>
    </source>
</evidence>
<protein>
    <submittedName>
        <fullName evidence="1">Uncharacterized protein</fullName>
    </submittedName>
</protein>
<reference evidence="1" key="1">
    <citation type="submission" date="2022-11" db="EMBL/GenBank/DDBJ databases">
        <title>Pseudomonas triclosanedens sp. nov., a triclosan degrader isolated from activated sludge.</title>
        <authorList>
            <person name="Yin Y."/>
            <person name="Lu Z."/>
        </authorList>
    </citation>
    <scope>NUCLEOTIDE SEQUENCE</scope>
    <source>
        <strain evidence="1">ZM23</strain>
    </source>
</reference>
<proteinExistence type="predicted"/>
<gene>
    <name evidence="1" type="ORF">OU419_25420</name>
</gene>
<organism evidence="1 2">
    <name type="scientific">Pseudomonas triclosanedens</name>
    <dbReference type="NCBI Taxonomy" id="2961893"/>
    <lineage>
        <taxon>Bacteria</taxon>
        <taxon>Pseudomonadati</taxon>
        <taxon>Pseudomonadota</taxon>
        <taxon>Gammaproteobacteria</taxon>
        <taxon>Pseudomonadales</taxon>
        <taxon>Pseudomonadaceae</taxon>
        <taxon>Pseudomonas</taxon>
    </lineage>
</organism>
<evidence type="ECO:0000313" key="1">
    <source>
        <dbReference type="EMBL" id="WAI49049.1"/>
    </source>
</evidence>
<dbReference type="RefSeq" id="WP_254472319.1">
    <property type="nucleotide sequence ID" value="NZ_CP113432.1"/>
</dbReference>
<keyword evidence="2" id="KW-1185">Reference proteome</keyword>
<dbReference type="EMBL" id="CP113432">
    <property type="protein sequence ID" value="WAI49049.1"/>
    <property type="molecule type" value="Genomic_DNA"/>
</dbReference>